<dbReference type="RefSeq" id="XP_044452395.1">
    <property type="nucleotide sequence ID" value="XM_044596460.1"/>
</dbReference>
<dbReference type="AlphaFoldDB" id="A0A3B6APY1"/>
<dbReference type="Gramene" id="TraesCS2A03G0060800.1">
    <property type="protein sequence ID" value="TraesCS2A03G0060800.1.CDS"/>
    <property type="gene ID" value="TraesCS2A03G0060800"/>
</dbReference>
<keyword evidence="6" id="KW-1185">Reference proteome</keyword>
<dbReference type="Gramene" id="TraesNOR2A03G00595430.1">
    <property type="protein sequence ID" value="TraesNOR2A03G00595430.1"/>
    <property type="gene ID" value="TraesNOR2A03G00595430"/>
</dbReference>
<dbReference type="Pfam" id="PF03081">
    <property type="entry name" value="Exo70_C"/>
    <property type="match status" value="1"/>
</dbReference>
<reference evidence="5" key="2">
    <citation type="submission" date="2018-10" db="UniProtKB">
        <authorList>
            <consortium name="EnsemblPlants"/>
        </authorList>
    </citation>
    <scope>IDENTIFICATION</scope>
</reference>
<evidence type="ECO:0000313" key="6">
    <source>
        <dbReference type="Proteomes" id="UP000019116"/>
    </source>
</evidence>
<dbReference type="Gramene" id="TraesARI2A03G00594420.1">
    <property type="protein sequence ID" value="TraesARI2A03G00594420.1"/>
    <property type="gene ID" value="TraesARI2A03G00594420"/>
</dbReference>
<dbReference type="SUPFAM" id="SSF74788">
    <property type="entry name" value="Cullin repeat-like"/>
    <property type="match status" value="1"/>
</dbReference>
<accession>A0A3B6APY1</accession>
<keyword evidence="3" id="KW-0653">Protein transport</keyword>
<dbReference type="GeneID" id="123184313"/>
<dbReference type="STRING" id="4565.A0A3B6APY1"/>
<dbReference type="GO" id="GO:0015031">
    <property type="term" value="P:protein transport"/>
    <property type="evidence" value="ECO:0007669"/>
    <property type="project" value="UniProtKB-KW"/>
</dbReference>
<proteinExistence type="inferred from homology"/>
<comment type="function">
    <text evidence="3">Component of the exocyst complex.</text>
</comment>
<protein>
    <recommendedName>
        <fullName evidence="3">Exocyst subunit Exo70 family protein</fullName>
    </recommendedName>
</protein>
<organism evidence="5">
    <name type="scientific">Triticum aestivum</name>
    <name type="common">Wheat</name>
    <dbReference type="NCBI Taxonomy" id="4565"/>
    <lineage>
        <taxon>Eukaryota</taxon>
        <taxon>Viridiplantae</taxon>
        <taxon>Streptophyta</taxon>
        <taxon>Embryophyta</taxon>
        <taxon>Tracheophyta</taxon>
        <taxon>Spermatophyta</taxon>
        <taxon>Magnoliopsida</taxon>
        <taxon>Liliopsida</taxon>
        <taxon>Poales</taxon>
        <taxon>Poaceae</taxon>
        <taxon>BOP clade</taxon>
        <taxon>Pooideae</taxon>
        <taxon>Triticodae</taxon>
        <taxon>Triticeae</taxon>
        <taxon>Triticinae</taxon>
        <taxon>Triticum</taxon>
    </lineage>
</organism>
<dbReference type="Gramene" id="TraesLDM2A03G00590070.1">
    <property type="protein sequence ID" value="TraesLDM2A03G00590070.1"/>
    <property type="gene ID" value="TraesLDM2A03G00590070"/>
</dbReference>
<dbReference type="OrthoDB" id="699821at2759"/>
<evidence type="ECO:0000259" key="4">
    <source>
        <dbReference type="Pfam" id="PF03081"/>
    </source>
</evidence>
<dbReference type="EnsemblPlants" id="TraesCS2A02G030700.1">
    <property type="protein sequence ID" value="TraesCS2A02G030700.1"/>
    <property type="gene ID" value="TraesCS2A02G030700"/>
</dbReference>
<dbReference type="OMA" id="LIICNCQ"/>
<evidence type="ECO:0000256" key="2">
    <source>
        <dbReference type="ARBA" id="ARBA00022448"/>
    </source>
</evidence>
<evidence type="ECO:0000256" key="3">
    <source>
        <dbReference type="RuleBase" id="RU365026"/>
    </source>
</evidence>
<dbReference type="PANTHER" id="PTHR12542">
    <property type="entry name" value="EXOCYST COMPLEX PROTEIN EXO70"/>
    <property type="match status" value="1"/>
</dbReference>
<feature type="domain" description="Exocyst complex subunit Exo70 C-terminal" evidence="4">
    <location>
        <begin position="189"/>
        <end position="353"/>
    </location>
</feature>
<dbReference type="Gramene" id="TraesJUL2A03G00590930.1">
    <property type="protein sequence ID" value="TraesJUL2A03G00590930.1"/>
    <property type="gene ID" value="TraesJUL2A03G00590930"/>
</dbReference>
<dbReference type="Gene3D" id="1.20.1280.170">
    <property type="entry name" value="Exocyst complex component Exo70"/>
    <property type="match status" value="1"/>
</dbReference>
<dbReference type="InterPro" id="IPR016159">
    <property type="entry name" value="Cullin_repeat-like_dom_sf"/>
</dbReference>
<keyword evidence="3" id="KW-0268">Exocytosis</keyword>
<dbReference type="Gramene" id="TraesWEE_scaffold_015537_01G000400.1">
    <property type="protein sequence ID" value="TraesWEE_scaffold_015537_01G000400.1"/>
    <property type="gene ID" value="TraesWEE_scaffold_015537_01G000400"/>
</dbReference>
<keyword evidence="2 3" id="KW-0813">Transport</keyword>
<evidence type="ECO:0000256" key="1">
    <source>
        <dbReference type="ARBA" id="ARBA00006756"/>
    </source>
</evidence>
<evidence type="ECO:0000313" key="5">
    <source>
        <dbReference type="EnsemblPlants" id="TraesCS2A02G030700.1"/>
    </source>
</evidence>
<dbReference type="Gramene" id="TraesCAD_scaffold_000747_01G000400.1">
    <property type="protein sequence ID" value="TraesCAD_scaffold_000747_01G000400.1"/>
    <property type="gene ID" value="TraesCAD_scaffold_000747_01G000400"/>
</dbReference>
<dbReference type="SMR" id="A0A3B6APY1"/>
<dbReference type="GO" id="GO:0000145">
    <property type="term" value="C:exocyst"/>
    <property type="evidence" value="ECO:0007669"/>
    <property type="project" value="InterPro"/>
</dbReference>
<dbReference type="Gramene" id="TraesROB_scaffold_008878_01G000400.1">
    <property type="protein sequence ID" value="TraesROB_scaffold_008878_01G000400.1"/>
    <property type="gene ID" value="TraesROB_scaffold_008878_01G000400"/>
</dbReference>
<dbReference type="PANTHER" id="PTHR12542:SF160">
    <property type="entry name" value="EXOCYST SUBUNIT EXO70 FAMILY PROTEIN"/>
    <property type="match status" value="1"/>
</dbReference>
<gene>
    <name evidence="5" type="primary">LOC123184313</name>
</gene>
<sequence>MPDARCKQYLDLTCSPNHAPRPPSCSCVSPPICIGLVAASVAILLTLWSRRPLFEQLPDGGADQNPVIAEEVDEIAASIPEALAPSQAEAYLSDGGSSDDQDKASRVLQRTVVFINAAIDRSGEVAGILNNMLNALGGILLDIHSCDCDEFTIHPANGLLIQALAIFCGNTDRVQSIFATGDYTVEPYTDMFDCWVSKLEEDAEWICQGEKSRKFIFLLNNTYNVWQMMLCPGASFSNVELVSRLISMIHQYRRSYFEECWVPLNNPRHLDMFTADFLIICNCQMTWKVTSELKYELRQEIVGLIIPLYEASLFALEENRSQLSKILWWLKRVMAGKKKQKKYTVEELERVIRELFEG</sequence>
<reference evidence="5" key="1">
    <citation type="submission" date="2018-08" db="EMBL/GenBank/DDBJ databases">
        <authorList>
            <person name="Rossello M."/>
        </authorList>
    </citation>
    <scope>NUCLEOTIDE SEQUENCE [LARGE SCALE GENOMIC DNA]</scope>
    <source>
        <strain evidence="5">cv. Chinese Spring</strain>
    </source>
</reference>
<dbReference type="GO" id="GO:0006887">
    <property type="term" value="P:exocytosis"/>
    <property type="evidence" value="ECO:0007669"/>
    <property type="project" value="UniProtKB-KW"/>
</dbReference>
<dbReference type="Gramene" id="TraesCLE_scaffold_005993_01G000200.1">
    <property type="protein sequence ID" value="TraesCLE_scaffold_005993_01G000200.1"/>
    <property type="gene ID" value="TraesCLE_scaffold_005993_01G000200"/>
</dbReference>
<comment type="similarity">
    <text evidence="1 3">Belongs to the EXO70 family.</text>
</comment>
<name>A0A3B6APY1_WHEAT</name>
<dbReference type="InterPro" id="IPR004140">
    <property type="entry name" value="Exo70"/>
</dbReference>
<dbReference type="Proteomes" id="UP000019116">
    <property type="component" value="Chromosome 2A"/>
</dbReference>
<dbReference type="GO" id="GO:0005546">
    <property type="term" value="F:phosphatidylinositol-4,5-bisphosphate binding"/>
    <property type="evidence" value="ECO:0007669"/>
    <property type="project" value="InterPro"/>
</dbReference>
<dbReference type="Gramene" id="TraesCS2A02G030700.1">
    <property type="protein sequence ID" value="TraesCS2A02G030700.1"/>
    <property type="gene ID" value="TraesCS2A02G030700"/>
</dbReference>
<dbReference type="InterPro" id="IPR046364">
    <property type="entry name" value="Exo70_C"/>
</dbReference>